<accession>A0AAE2VEG1</accession>
<dbReference type="Proteomes" id="UP000634206">
    <property type="component" value="Unassembled WGS sequence"/>
</dbReference>
<feature type="signal peptide" evidence="1">
    <location>
        <begin position="1"/>
        <end position="29"/>
    </location>
</feature>
<protein>
    <submittedName>
        <fullName evidence="2">Uncharacterized protein</fullName>
    </submittedName>
</protein>
<proteinExistence type="predicted"/>
<name>A0AAE2VEG1_9BACT</name>
<reference evidence="2" key="1">
    <citation type="submission" date="2021-01" db="EMBL/GenBank/DDBJ databases">
        <title>Modified the classification status of verrucomicrobia.</title>
        <authorList>
            <person name="Feng X."/>
        </authorList>
    </citation>
    <scope>NUCLEOTIDE SEQUENCE</scope>
    <source>
        <strain evidence="2">5K15</strain>
    </source>
</reference>
<keyword evidence="3" id="KW-1185">Reference proteome</keyword>
<evidence type="ECO:0000256" key="1">
    <source>
        <dbReference type="SAM" id="SignalP"/>
    </source>
</evidence>
<gene>
    <name evidence="2" type="ORF">JIN83_12545</name>
</gene>
<evidence type="ECO:0000313" key="2">
    <source>
        <dbReference type="EMBL" id="MBK1855794.1"/>
    </source>
</evidence>
<evidence type="ECO:0000313" key="3">
    <source>
        <dbReference type="Proteomes" id="UP000634206"/>
    </source>
</evidence>
<dbReference type="EMBL" id="JAENIG010000008">
    <property type="protein sequence ID" value="MBK1855794.1"/>
    <property type="molecule type" value="Genomic_DNA"/>
</dbReference>
<sequence length="278" mass="30580">MQVYTSLTILSLSATLIACSPSVAPPVSAAAPVPAAASVRLTAAQKAAIGKRIWQNESAGKVTGLTHWNDGEEFPSLGIGHFIWYPKGFNGRWTETFPEFVRYATARGHRLPAVAYAPDCPWPNKAAFQRDFNGPRLTGLRQWLATNVNVQTEFIAYKSRAALPKIMKAAPAAQRARIQANYNKVATTSNGIYALVDYVNFKGDGTNPRETYKGQGWGLMWVLMDMKNVPAGQPAAAEFAAAAKRCLDRRVRNSPPARGEKRWTPGWHNRCNGYARPF</sequence>
<organism evidence="2 3">
    <name type="scientific">Oceaniferula flava</name>
    <dbReference type="NCBI Taxonomy" id="2800421"/>
    <lineage>
        <taxon>Bacteria</taxon>
        <taxon>Pseudomonadati</taxon>
        <taxon>Verrucomicrobiota</taxon>
        <taxon>Verrucomicrobiia</taxon>
        <taxon>Verrucomicrobiales</taxon>
        <taxon>Verrucomicrobiaceae</taxon>
        <taxon>Oceaniferula</taxon>
    </lineage>
</organism>
<dbReference type="RefSeq" id="WP_309490406.1">
    <property type="nucleotide sequence ID" value="NZ_JAENIG010000008.1"/>
</dbReference>
<feature type="chain" id="PRO_5042142170" evidence="1">
    <location>
        <begin position="30"/>
        <end position="278"/>
    </location>
</feature>
<dbReference type="AlphaFoldDB" id="A0AAE2VEG1"/>
<keyword evidence="1" id="KW-0732">Signal</keyword>
<comment type="caution">
    <text evidence="2">The sequence shown here is derived from an EMBL/GenBank/DDBJ whole genome shotgun (WGS) entry which is preliminary data.</text>
</comment>